<dbReference type="KEGG" id="pcl:Pcal_1685"/>
<sequence length="155" mass="17373">MGYVYGILPPLPPLRPLEGISPVKPHITLVKVSRPVKVELRYRPFVATVGPVILLPSEARPRYIALRVEPYGEFAALRTLLAAALPGVVEERHAEFKPHLTVYAVRLKRPTSEDLRDAVENARSYVGTSFEVRAIHLLDTTEGSYMPVFTVHLHE</sequence>
<dbReference type="HOGENOM" id="CLU_1691602_0_0_2"/>
<dbReference type="Proteomes" id="UP000001431">
    <property type="component" value="Chromosome"/>
</dbReference>
<organism evidence="1 2">
    <name type="scientific">Pyrobaculum calidifontis (strain DSM 21063 / JCM 11548 / VA1)</name>
    <dbReference type="NCBI Taxonomy" id="410359"/>
    <lineage>
        <taxon>Archaea</taxon>
        <taxon>Thermoproteota</taxon>
        <taxon>Thermoprotei</taxon>
        <taxon>Thermoproteales</taxon>
        <taxon>Thermoproteaceae</taxon>
        <taxon>Pyrobaculum</taxon>
    </lineage>
</organism>
<dbReference type="Pfam" id="PF13563">
    <property type="entry name" value="2_5_RNA_ligase2"/>
    <property type="match status" value="1"/>
</dbReference>
<reference evidence="1" key="1">
    <citation type="submission" date="2007-02" db="EMBL/GenBank/DDBJ databases">
        <title>Complete sequence of Pyrobaculum calidifontis JCM 11548.</title>
        <authorList>
            <consortium name="US DOE Joint Genome Institute"/>
            <person name="Copeland A."/>
            <person name="Lucas S."/>
            <person name="Lapidus A."/>
            <person name="Barry K."/>
            <person name="Glavina del Rio T."/>
            <person name="Dalin E."/>
            <person name="Tice H."/>
            <person name="Pitluck S."/>
            <person name="Chain P."/>
            <person name="Malfatti S."/>
            <person name="Shin M."/>
            <person name="Vergez L."/>
            <person name="Schmutz J."/>
            <person name="Larimer F."/>
            <person name="Land M."/>
            <person name="Hauser L."/>
            <person name="Kyrpides N."/>
            <person name="Mikhailova N."/>
            <person name="Cozen A.E."/>
            <person name="Fitz-Gibbon S.T."/>
            <person name="House C.H."/>
            <person name="Saltikov C."/>
            <person name="Lowe T.M."/>
            <person name="Richardson P."/>
        </authorList>
    </citation>
    <scope>NUCLEOTIDE SEQUENCE [LARGE SCALE GENOMIC DNA]</scope>
    <source>
        <strain evidence="1">JCM 11548</strain>
    </source>
</reference>
<accession>A3MWT5</accession>
<dbReference type="OrthoDB" id="27256at2157"/>
<dbReference type="GeneID" id="4908432"/>
<dbReference type="STRING" id="410359.Pcal_1685"/>
<keyword evidence="2" id="KW-1185">Reference proteome</keyword>
<name>A3MWT5_PYRCJ</name>
<dbReference type="SUPFAM" id="SSF55144">
    <property type="entry name" value="LigT-like"/>
    <property type="match status" value="1"/>
</dbReference>
<dbReference type="eggNOG" id="arCOG01737">
    <property type="taxonomic scope" value="Archaea"/>
</dbReference>
<evidence type="ECO:0000313" key="2">
    <source>
        <dbReference type="Proteomes" id="UP000001431"/>
    </source>
</evidence>
<dbReference type="EMBL" id="CP000561">
    <property type="protein sequence ID" value="ABO09102.1"/>
    <property type="molecule type" value="Genomic_DNA"/>
</dbReference>
<dbReference type="InterPro" id="IPR009097">
    <property type="entry name" value="Cyclic_Pdiesterase"/>
</dbReference>
<proteinExistence type="predicted"/>
<gene>
    <name evidence="1" type="ordered locus">Pcal_1685</name>
</gene>
<dbReference type="RefSeq" id="WP_011850361.1">
    <property type="nucleotide sequence ID" value="NC_009073.1"/>
</dbReference>
<evidence type="ECO:0008006" key="3">
    <source>
        <dbReference type="Google" id="ProtNLM"/>
    </source>
</evidence>
<dbReference type="Gene3D" id="3.90.1140.10">
    <property type="entry name" value="Cyclic phosphodiesterase"/>
    <property type="match status" value="1"/>
</dbReference>
<evidence type="ECO:0000313" key="1">
    <source>
        <dbReference type="EMBL" id="ABO09102.1"/>
    </source>
</evidence>
<protein>
    <recommendedName>
        <fullName evidence="3">2'-5' RNA ligase</fullName>
    </recommendedName>
</protein>
<dbReference type="AlphaFoldDB" id="A3MWT5"/>